<comment type="caution">
    <text evidence="5">The sequence shown here is derived from an EMBL/GenBank/DDBJ whole genome shotgun (WGS) entry which is preliminary data.</text>
</comment>
<feature type="region of interest" description="Disordered" evidence="2">
    <location>
        <begin position="250"/>
        <end position="269"/>
    </location>
</feature>
<gene>
    <name evidence="5" type="ORF">HNR13_000566</name>
</gene>
<reference evidence="5 6" key="1">
    <citation type="submission" date="2020-07" db="EMBL/GenBank/DDBJ databases">
        <title>Sequencing the genomes of 1000 actinobacteria strains.</title>
        <authorList>
            <person name="Klenk H.-P."/>
        </authorList>
    </citation>
    <scope>NUCLEOTIDE SEQUENCE [LARGE SCALE GENOMIC DNA]</scope>
    <source>
        <strain evidence="5 6">DSM 15165</strain>
    </source>
</reference>
<dbReference type="SMART" id="SM00062">
    <property type="entry name" value="PBPb"/>
    <property type="match status" value="1"/>
</dbReference>
<dbReference type="EMBL" id="JACCFL010000001">
    <property type="protein sequence ID" value="NYJ22279.1"/>
    <property type="molecule type" value="Genomic_DNA"/>
</dbReference>
<feature type="compositionally biased region" description="Polar residues" evidence="2">
    <location>
        <begin position="255"/>
        <end position="269"/>
    </location>
</feature>
<dbReference type="Pfam" id="PF00497">
    <property type="entry name" value="SBP_bac_3"/>
    <property type="match status" value="1"/>
</dbReference>
<evidence type="ECO:0000313" key="5">
    <source>
        <dbReference type="EMBL" id="NYJ22279.1"/>
    </source>
</evidence>
<feature type="domain" description="Solute-binding protein family 3/N-terminal" evidence="4">
    <location>
        <begin position="85"/>
        <end position="322"/>
    </location>
</feature>
<dbReference type="RefSeq" id="WP_179604345.1">
    <property type="nucleotide sequence ID" value="NZ_BAABEH010000001.1"/>
</dbReference>
<accession>A0A853CPN8</accession>
<dbReference type="PANTHER" id="PTHR35936">
    <property type="entry name" value="MEMBRANE-BOUND LYTIC MUREIN TRANSGLYCOSYLASE F"/>
    <property type="match status" value="1"/>
</dbReference>
<sequence>MSPHITPPRRRLGVAGAVLASAALVVSLAACSGQASAENDGSSNGGVAIAAHTNGVGTPTTIQVTTVAKIADELPAAVKSSGKLVIGVGALPAGFPPLAFTGDDQKTLTGSEPDLGRLVAAVLGLKPEVKNATWDNLFVGIDTGATDVGFSNITDTEQRKEKYDFASYRKDELAFTVLKKNTWEFNGDYENLAGKTIAVSSGTNQEKILLEWKTKLEGEGKTLNVKYYPDTNSTILALNSGKIDASFGPNPGAAYQNTQSASSANPTRTAGTYSGAGASLQGLIAATVKKGSGLDKPIADAINYLIDNGQYAKWLKAYNLTNEGLPKSEINPPGLPISNQ</sequence>
<dbReference type="Gene3D" id="3.40.190.10">
    <property type="entry name" value="Periplasmic binding protein-like II"/>
    <property type="match status" value="2"/>
</dbReference>
<dbReference type="AlphaFoldDB" id="A0A853CPN8"/>
<protein>
    <submittedName>
        <fullName evidence="5">Polar amino acid transport system substrate-binding protein</fullName>
    </submittedName>
</protein>
<feature type="chain" id="PRO_5032323236" evidence="3">
    <location>
        <begin position="38"/>
        <end position="340"/>
    </location>
</feature>
<evidence type="ECO:0000256" key="2">
    <source>
        <dbReference type="SAM" id="MobiDB-lite"/>
    </source>
</evidence>
<evidence type="ECO:0000313" key="6">
    <source>
        <dbReference type="Proteomes" id="UP000578352"/>
    </source>
</evidence>
<evidence type="ECO:0000259" key="4">
    <source>
        <dbReference type="SMART" id="SM00062"/>
    </source>
</evidence>
<evidence type="ECO:0000256" key="1">
    <source>
        <dbReference type="ARBA" id="ARBA00022729"/>
    </source>
</evidence>
<dbReference type="PANTHER" id="PTHR35936:SF19">
    <property type="entry name" value="AMINO-ACID-BINDING PROTEIN YXEM-RELATED"/>
    <property type="match status" value="1"/>
</dbReference>
<dbReference type="Proteomes" id="UP000578352">
    <property type="component" value="Unassembled WGS sequence"/>
</dbReference>
<name>A0A853CPN8_9MICO</name>
<dbReference type="SUPFAM" id="SSF53850">
    <property type="entry name" value="Periplasmic binding protein-like II"/>
    <property type="match status" value="1"/>
</dbReference>
<organism evidence="5 6">
    <name type="scientific">Leifsonia shinshuensis</name>
    <dbReference type="NCBI Taxonomy" id="150026"/>
    <lineage>
        <taxon>Bacteria</taxon>
        <taxon>Bacillati</taxon>
        <taxon>Actinomycetota</taxon>
        <taxon>Actinomycetes</taxon>
        <taxon>Micrococcales</taxon>
        <taxon>Microbacteriaceae</taxon>
        <taxon>Leifsonia</taxon>
    </lineage>
</organism>
<proteinExistence type="predicted"/>
<evidence type="ECO:0000256" key="3">
    <source>
        <dbReference type="SAM" id="SignalP"/>
    </source>
</evidence>
<feature type="signal peptide" evidence="3">
    <location>
        <begin position="1"/>
        <end position="37"/>
    </location>
</feature>
<keyword evidence="1 3" id="KW-0732">Signal</keyword>
<dbReference type="InterPro" id="IPR001638">
    <property type="entry name" value="Solute-binding_3/MltF_N"/>
</dbReference>